<keyword evidence="4" id="KW-1185">Reference proteome</keyword>
<feature type="compositionally biased region" description="Low complexity" evidence="1">
    <location>
        <begin position="458"/>
        <end position="478"/>
    </location>
</feature>
<evidence type="ECO:0000313" key="3">
    <source>
        <dbReference type="EMBL" id="PPQ92137.1"/>
    </source>
</evidence>
<feature type="compositionally biased region" description="Polar residues" evidence="1">
    <location>
        <begin position="64"/>
        <end position="81"/>
    </location>
</feature>
<dbReference type="InterPro" id="IPR053026">
    <property type="entry name" value="CDC42_GEF"/>
</dbReference>
<dbReference type="PANTHER" id="PTHR47339:SF1">
    <property type="entry name" value="CELL DIVISION CONTROL PROTEIN 24"/>
    <property type="match status" value="1"/>
</dbReference>
<feature type="region of interest" description="Disordered" evidence="1">
    <location>
        <begin position="233"/>
        <end position="288"/>
    </location>
</feature>
<feature type="compositionally biased region" description="Basic residues" evidence="1">
    <location>
        <begin position="189"/>
        <end position="205"/>
    </location>
</feature>
<gene>
    <name evidence="3" type="ORF">CVT25_007968</name>
</gene>
<evidence type="ECO:0000259" key="2">
    <source>
        <dbReference type="Pfam" id="PF00564"/>
    </source>
</evidence>
<evidence type="ECO:0000256" key="1">
    <source>
        <dbReference type="SAM" id="MobiDB-lite"/>
    </source>
</evidence>
<feature type="compositionally biased region" description="Basic and acidic residues" evidence="1">
    <location>
        <begin position="89"/>
        <end position="102"/>
    </location>
</feature>
<feature type="region of interest" description="Disordered" evidence="1">
    <location>
        <begin position="189"/>
        <end position="221"/>
    </location>
</feature>
<dbReference type="CDD" id="cd05992">
    <property type="entry name" value="PB1"/>
    <property type="match status" value="1"/>
</dbReference>
<comment type="caution">
    <text evidence="3">The sequence shown here is derived from an EMBL/GenBank/DDBJ whole genome shotgun (WGS) entry which is preliminary data.</text>
</comment>
<feature type="region of interest" description="Disordered" evidence="1">
    <location>
        <begin position="445"/>
        <end position="543"/>
    </location>
</feature>
<sequence length="643" mass="72911">MPITSHCLLTAPVFHLQCKAFRPVDVQMPSRPLNIPTPSPSRGRETIRVNHTSELPGLYPRGRASSTKRANENSLVLQKSQVEPDFSPEIDRASPSQRDRNDTTFSTLLSCSTQPYQASKPFCCPNPGCSRTFTNITGLNYHANQGNCNPLNQLLLSSPLSTTKVKTASDDIKRTGSKSVDRLRNKIMKLVRKSKGIRKDRRRSPAKSPPKNNDSHNDIERGRSRARKYLSASAPNLHISPRSISPQLAKHPPPPPLVSKKYDSDGQQQQQQEQERRAQRRLRQLKRQEKNKIRQELWARKMEEDHSEEEWANSGFNILQSRPLLMNRLSERKYILPRYSRSPNSSQPSSIHDAPVALSHSNKLKDRSKTFPPPARTLTDRMLSLPTVSSSRLAKPLPLPSNIKLLRQCAARECEWGKLLHDSRKNALGKDTAETWNRYITRTLPSHYSRRRRPSPHPSSGRSLKSTNSRSSSRSSFSFLPSIPDAQHTPDPPSRPHSSRPSSISFSSQSSISSSSQSSSRSRSCSSFRSSSPLFPPVNTGSISNDREPRPLLACVKIRVHFQEKTFLMAVLRTIDYFRLLERLEKNLSQCGYHIVSRLQLQYEDRNGNLIPLHTTKDVQMMFQHFPPQPVGQYIELFATYSA</sequence>
<dbReference type="Proteomes" id="UP000283269">
    <property type="component" value="Unassembled WGS sequence"/>
</dbReference>
<dbReference type="PANTHER" id="PTHR47339">
    <property type="entry name" value="CELL DIVISION CONTROL PROTEIN 24"/>
    <property type="match status" value="1"/>
</dbReference>
<dbReference type="GO" id="GO:0000935">
    <property type="term" value="C:division septum"/>
    <property type="evidence" value="ECO:0007669"/>
    <property type="project" value="TreeGrafter"/>
</dbReference>
<dbReference type="GO" id="GO:0031106">
    <property type="term" value="P:septin ring organization"/>
    <property type="evidence" value="ECO:0007669"/>
    <property type="project" value="TreeGrafter"/>
</dbReference>
<reference evidence="3 4" key="1">
    <citation type="journal article" date="2018" name="Evol. Lett.">
        <title>Horizontal gene cluster transfer increased hallucinogenic mushroom diversity.</title>
        <authorList>
            <person name="Reynolds H.T."/>
            <person name="Vijayakumar V."/>
            <person name="Gluck-Thaler E."/>
            <person name="Korotkin H.B."/>
            <person name="Matheny P.B."/>
            <person name="Slot J.C."/>
        </authorList>
    </citation>
    <scope>NUCLEOTIDE SEQUENCE [LARGE SCALE GENOMIC DNA]</scope>
    <source>
        <strain evidence="3 4">2631</strain>
    </source>
</reference>
<dbReference type="GO" id="GO:0005737">
    <property type="term" value="C:cytoplasm"/>
    <property type="evidence" value="ECO:0007669"/>
    <property type="project" value="TreeGrafter"/>
</dbReference>
<dbReference type="STRING" id="93625.A0A409XN43"/>
<dbReference type="SUPFAM" id="SSF54277">
    <property type="entry name" value="CAD &amp; PB1 domains"/>
    <property type="match status" value="1"/>
</dbReference>
<proteinExistence type="predicted"/>
<dbReference type="Pfam" id="PF00564">
    <property type="entry name" value="PB1"/>
    <property type="match status" value="1"/>
</dbReference>
<name>A0A409XN43_PSICY</name>
<dbReference type="GO" id="GO:0030010">
    <property type="term" value="P:establishment of cell polarity"/>
    <property type="evidence" value="ECO:0007669"/>
    <property type="project" value="TreeGrafter"/>
</dbReference>
<protein>
    <recommendedName>
        <fullName evidence="2">PB1 domain-containing protein</fullName>
    </recommendedName>
</protein>
<feature type="domain" description="PB1" evidence="2">
    <location>
        <begin position="556"/>
        <end position="625"/>
    </location>
</feature>
<dbReference type="InterPro" id="IPR000270">
    <property type="entry name" value="PB1_dom"/>
</dbReference>
<feature type="region of interest" description="Disordered" evidence="1">
    <location>
        <begin position="31"/>
        <end position="102"/>
    </location>
</feature>
<dbReference type="GO" id="GO:0005634">
    <property type="term" value="C:nucleus"/>
    <property type="evidence" value="ECO:0007669"/>
    <property type="project" value="TreeGrafter"/>
</dbReference>
<organism evidence="3 4">
    <name type="scientific">Psilocybe cyanescens</name>
    <dbReference type="NCBI Taxonomy" id="93625"/>
    <lineage>
        <taxon>Eukaryota</taxon>
        <taxon>Fungi</taxon>
        <taxon>Dikarya</taxon>
        <taxon>Basidiomycota</taxon>
        <taxon>Agaricomycotina</taxon>
        <taxon>Agaricomycetes</taxon>
        <taxon>Agaricomycetidae</taxon>
        <taxon>Agaricales</taxon>
        <taxon>Agaricineae</taxon>
        <taxon>Strophariaceae</taxon>
        <taxon>Psilocybe</taxon>
    </lineage>
</organism>
<dbReference type="InParanoid" id="A0A409XN43"/>
<feature type="compositionally biased region" description="Low complexity" evidence="1">
    <location>
        <begin position="499"/>
        <end position="533"/>
    </location>
</feature>
<evidence type="ECO:0000313" key="4">
    <source>
        <dbReference type="Proteomes" id="UP000283269"/>
    </source>
</evidence>
<dbReference type="AlphaFoldDB" id="A0A409XN43"/>
<dbReference type="EMBL" id="NHYD01001084">
    <property type="protein sequence ID" value="PPQ92137.1"/>
    <property type="molecule type" value="Genomic_DNA"/>
</dbReference>
<accession>A0A409XN43</accession>
<dbReference type="Gene3D" id="3.10.20.90">
    <property type="entry name" value="Phosphatidylinositol 3-kinase Catalytic Subunit, Chain A, domain 1"/>
    <property type="match status" value="1"/>
</dbReference>
<dbReference type="GO" id="GO:0043332">
    <property type="term" value="C:mating projection tip"/>
    <property type="evidence" value="ECO:0007669"/>
    <property type="project" value="TreeGrafter"/>
</dbReference>